<accession>A0ABT4D7N2</accession>
<comment type="caution">
    <text evidence="1">The sequence shown here is derived from an EMBL/GenBank/DDBJ whole genome shotgun (WGS) entry which is preliminary data.</text>
</comment>
<gene>
    <name evidence="1" type="ORF">OW729_06690</name>
</gene>
<protein>
    <recommendedName>
        <fullName evidence="3">N4-gp56 family major capsid protein</fullName>
    </recommendedName>
</protein>
<dbReference type="Pfam" id="PF25209">
    <property type="entry name" value="Phage_capsid_4"/>
    <property type="match status" value="1"/>
</dbReference>
<evidence type="ECO:0008006" key="3">
    <source>
        <dbReference type="Google" id="ProtNLM"/>
    </source>
</evidence>
<dbReference type="RefSeq" id="WP_268060702.1">
    <property type="nucleotide sequence ID" value="NZ_JAPQFJ010000005.1"/>
</dbReference>
<evidence type="ECO:0000313" key="2">
    <source>
        <dbReference type="Proteomes" id="UP001144612"/>
    </source>
</evidence>
<organism evidence="1 2">
    <name type="scientific">Clostridium brassicae</name>
    <dbReference type="NCBI Taxonomy" id="2999072"/>
    <lineage>
        <taxon>Bacteria</taxon>
        <taxon>Bacillati</taxon>
        <taxon>Bacillota</taxon>
        <taxon>Clostridia</taxon>
        <taxon>Eubacteriales</taxon>
        <taxon>Clostridiaceae</taxon>
        <taxon>Clostridium</taxon>
    </lineage>
</organism>
<evidence type="ECO:0000313" key="1">
    <source>
        <dbReference type="EMBL" id="MCY6958288.1"/>
    </source>
</evidence>
<dbReference type="Proteomes" id="UP001144612">
    <property type="component" value="Unassembled WGS sequence"/>
</dbReference>
<name>A0ABT4D7N2_9CLOT</name>
<keyword evidence="2" id="KW-1185">Reference proteome</keyword>
<proteinExistence type="predicted"/>
<reference evidence="1" key="1">
    <citation type="submission" date="2022-12" db="EMBL/GenBank/DDBJ databases">
        <title>Clostridium sp. nov., isolated from industrial wastewater.</title>
        <authorList>
            <person name="Jiayan W."/>
        </authorList>
    </citation>
    <scope>NUCLEOTIDE SEQUENCE</scope>
    <source>
        <strain evidence="1">ZC22-4</strain>
    </source>
</reference>
<dbReference type="SUPFAM" id="SSF56563">
    <property type="entry name" value="Major capsid protein gp5"/>
    <property type="match status" value="1"/>
</dbReference>
<sequence length="280" mass="30470">MATMRTDVPVPEVYAPMISASIEEHSVMLGVCDIDSTLEGQAGDSLTISKWSLGSKAVKLTEGEAIPYDKLTHTTQKIDLFQLAKGYEITDRALLSSIGDPIGEMSDQIGMLIADALDDEAIAIANTTPLTFECAGATAITEDEIDEALNLYGDKQNYNDFECILINPKLKKSFKAMESFSKTTSTTAKKDNGIVKRNIIGEYCGIPVVMSSKGTYDSVNQKCKTFIIKKHSLSVPYKRKLNPEQERNIDKKSYKVNADLIAGVGLVNDAGIVIIEKATA</sequence>
<dbReference type="EMBL" id="JAPQFJ010000005">
    <property type="protein sequence ID" value="MCY6958288.1"/>
    <property type="molecule type" value="Genomic_DNA"/>
</dbReference>